<organism evidence="2 3">
    <name type="scientific">Adhaeribacter terreus</name>
    <dbReference type="NCBI Taxonomy" id="529703"/>
    <lineage>
        <taxon>Bacteria</taxon>
        <taxon>Pseudomonadati</taxon>
        <taxon>Bacteroidota</taxon>
        <taxon>Cytophagia</taxon>
        <taxon>Cytophagales</taxon>
        <taxon>Hymenobacteraceae</taxon>
        <taxon>Adhaeribacter</taxon>
    </lineage>
</organism>
<feature type="signal peptide" evidence="1">
    <location>
        <begin position="1"/>
        <end position="21"/>
    </location>
</feature>
<dbReference type="Proteomes" id="UP001596161">
    <property type="component" value="Unassembled WGS sequence"/>
</dbReference>
<comment type="caution">
    <text evidence="2">The sequence shown here is derived from an EMBL/GenBank/DDBJ whole genome shotgun (WGS) entry which is preliminary data.</text>
</comment>
<keyword evidence="1" id="KW-0732">Signal</keyword>
<evidence type="ECO:0000313" key="3">
    <source>
        <dbReference type="Proteomes" id="UP001596161"/>
    </source>
</evidence>
<protein>
    <submittedName>
        <fullName evidence="2">Zinc dependent phospholipase C family protein</fullName>
    </submittedName>
</protein>
<evidence type="ECO:0000313" key="2">
    <source>
        <dbReference type="EMBL" id="MFC5271328.1"/>
    </source>
</evidence>
<dbReference type="InterPro" id="IPR008947">
    <property type="entry name" value="PLipase_C/P1_nuclease_dom_sf"/>
</dbReference>
<name>A0ABW0EAC3_9BACT</name>
<proteinExistence type="predicted"/>
<evidence type="ECO:0000256" key="1">
    <source>
        <dbReference type="SAM" id="SignalP"/>
    </source>
</evidence>
<gene>
    <name evidence="2" type="ORF">ACFPIB_11950</name>
</gene>
<dbReference type="SUPFAM" id="SSF48537">
    <property type="entry name" value="Phospholipase C/P1 nuclease"/>
    <property type="match status" value="1"/>
</dbReference>
<dbReference type="EMBL" id="JBHSKT010000006">
    <property type="protein sequence ID" value="MFC5271328.1"/>
    <property type="molecule type" value="Genomic_DNA"/>
</dbReference>
<dbReference type="RefSeq" id="WP_378017693.1">
    <property type="nucleotide sequence ID" value="NZ_JBHSKT010000006.1"/>
</dbReference>
<reference evidence="3" key="1">
    <citation type="journal article" date="2019" name="Int. J. Syst. Evol. Microbiol.">
        <title>The Global Catalogue of Microorganisms (GCM) 10K type strain sequencing project: providing services to taxonomists for standard genome sequencing and annotation.</title>
        <authorList>
            <consortium name="The Broad Institute Genomics Platform"/>
            <consortium name="The Broad Institute Genome Sequencing Center for Infectious Disease"/>
            <person name="Wu L."/>
            <person name="Ma J."/>
        </authorList>
    </citation>
    <scope>NUCLEOTIDE SEQUENCE [LARGE SCALE GENOMIC DNA]</scope>
    <source>
        <strain evidence="3">KACC 12602</strain>
    </source>
</reference>
<dbReference type="Gene3D" id="1.10.575.10">
    <property type="entry name" value="P1 Nuclease"/>
    <property type="match status" value="1"/>
</dbReference>
<accession>A0ABW0EAC3</accession>
<keyword evidence="3" id="KW-1185">Reference proteome</keyword>
<feature type="chain" id="PRO_5047185835" evidence="1">
    <location>
        <begin position="22"/>
        <end position="341"/>
    </location>
</feature>
<dbReference type="CDD" id="cd10981">
    <property type="entry name" value="ZnPC_S1P1"/>
    <property type="match status" value="1"/>
</dbReference>
<sequence length="341" mass="39562">MKRLLLFVFINAMLLPLKSQAWGFYAHRRIDRLAVFTLPPEMIGFYKKHIVYITETATKPDSRRTLVPGEAPKHYIDIDVYGDSAVYKLPRFWKDAVAKYTEDTLMAYGIVPWHINFMKYQLTEAFKARDTDKILRLSSEMGHYIADACVPLHTTQNYNGQLTNQRGIHGLWESRLPELLASNYDFFVGRAAYIENPQYRAWDAVTRSHLALDSVLSFEKKVTEDFDEDRKYSFEDRNGVNTRVYSRDFCEDYHRKLNGQVERQMRYAIALTGSFWYTCWVDAGQPDLNKMAGISEKELQNLKEEPKPQQIVLPVRPEASIPRATPVPAHAESLFLSCAFH</sequence>